<dbReference type="Gene3D" id="3.50.50.60">
    <property type="entry name" value="FAD/NAD(P)-binding domain"/>
    <property type="match status" value="1"/>
</dbReference>
<dbReference type="PANTHER" id="PTHR43539:SF77">
    <property type="entry name" value="DISULFIDE OXIDOREDUCTASE_MONOOXYGENASE_OXIDOREDUCTASE"/>
    <property type="match status" value="1"/>
</dbReference>
<protein>
    <recommendedName>
        <fullName evidence="10">Flavin-containing monooxygenase</fullName>
        <ecNumber evidence="10">1.-.-.-</ecNumber>
    </recommendedName>
</protein>
<keyword evidence="11" id="KW-1185">Reference proteome</keyword>
<dbReference type="KEGG" id="zju:107425586"/>
<evidence type="ECO:0000256" key="10">
    <source>
        <dbReference type="RuleBase" id="RU361177"/>
    </source>
</evidence>
<evidence type="ECO:0000256" key="5">
    <source>
        <dbReference type="ARBA" id="ARBA00022827"/>
    </source>
</evidence>
<dbReference type="PIRSF" id="PIRSF000332">
    <property type="entry name" value="FMO"/>
    <property type="match status" value="1"/>
</dbReference>
<dbReference type="PANTHER" id="PTHR43539">
    <property type="entry name" value="FLAVIN-BINDING MONOOXYGENASE-LIKE PROTEIN (AFU_ORTHOLOGUE AFUA_4G09220)"/>
    <property type="match status" value="1"/>
</dbReference>
<evidence type="ECO:0000256" key="6">
    <source>
        <dbReference type="ARBA" id="ARBA00022857"/>
    </source>
</evidence>
<comment type="cofactor">
    <cofactor evidence="1 10">
        <name>FAD</name>
        <dbReference type="ChEBI" id="CHEBI:57692"/>
    </cofactor>
</comment>
<keyword evidence="4 10" id="KW-0285">Flavoprotein</keyword>
<dbReference type="Proteomes" id="UP001652623">
    <property type="component" value="Chromosome 7"/>
</dbReference>
<evidence type="ECO:0000256" key="1">
    <source>
        <dbReference type="ARBA" id="ARBA00001974"/>
    </source>
</evidence>
<name>A0A6P4A927_ZIZJJ</name>
<dbReference type="EC" id="1.-.-.-" evidence="10"/>
<proteinExistence type="inferred from homology"/>
<dbReference type="PRINTS" id="PR00469">
    <property type="entry name" value="PNDRDTASEII"/>
</dbReference>
<gene>
    <name evidence="12" type="primary">LOC107425586</name>
</gene>
<dbReference type="GeneID" id="107425586"/>
<evidence type="ECO:0000313" key="11">
    <source>
        <dbReference type="Proteomes" id="UP001652623"/>
    </source>
</evidence>
<evidence type="ECO:0000256" key="4">
    <source>
        <dbReference type="ARBA" id="ARBA00022630"/>
    </source>
</evidence>
<dbReference type="AlphaFoldDB" id="A0A6P4A927"/>
<dbReference type="GO" id="GO:0009851">
    <property type="term" value="P:auxin biosynthetic process"/>
    <property type="evidence" value="ECO:0007669"/>
    <property type="project" value="UniProtKB-KW"/>
</dbReference>
<dbReference type="GO" id="GO:0050661">
    <property type="term" value="F:NADP binding"/>
    <property type="evidence" value="ECO:0007669"/>
    <property type="project" value="InterPro"/>
</dbReference>
<reference evidence="12" key="1">
    <citation type="submission" date="2025-08" db="UniProtKB">
        <authorList>
            <consortium name="RefSeq"/>
        </authorList>
    </citation>
    <scope>IDENTIFICATION</scope>
    <source>
        <tissue evidence="12">Seedling</tissue>
    </source>
</reference>
<comment type="catalytic activity">
    <reaction evidence="9">
        <text>indole-3-pyruvate + NADPH + O2 + H(+) = (indol-3-yl)acetate + CO2 + NADP(+) + H2O</text>
        <dbReference type="Rhea" id="RHEA:34331"/>
        <dbReference type="ChEBI" id="CHEBI:15377"/>
        <dbReference type="ChEBI" id="CHEBI:15378"/>
        <dbReference type="ChEBI" id="CHEBI:15379"/>
        <dbReference type="ChEBI" id="CHEBI:16526"/>
        <dbReference type="ChEBI" id="CHEBI:17640"/>
        <dbReference type="ChEBI" id="CHEBI:30854"/>
        <dbReference type="ChEBI" id="CHEBI:57783"/>
        <dbReference type="ChEBI" id="CHEBI:58349"/>
        <dbReference type="EC" id="1.14.13.168"/>
    </reaction>
</comment>
<keyword evidence="5 10" id="KW-0274">FAD</keyword>
<dbReference type="GO" id="GO:0004499">
    <property type="term" value="F:N,N-dimethylaniline monooxygenase activity"/>
    <property type="evidence" value="ECO:0007669"/>
    <property type="project" value="InterPro"/>
</dbReference>
<dbReference type="RefSeq" id="XP_015891079.1">
    <property type="nucleotide sequence ID" value="XM_016035593.3"/>
</dbReference>
<evidence type="ECO:0000256" key="9">
    <source>
        <dbReference type="ARBA" id="ARBA00047707"/>
    </source>
</evidence>
<comment type="pathway">
    <text evidence="2">Plant hormone metabolism; auxin biosynthesis.</text>
</comment>
<keyword evidence="10 12" id="KW-0503">Monooxygenase</keyword>
<evidence type="ECO:0000313" key="12">
    <source>
        <dbReference type="RefSeq" id="XP_015891079.1"/>
    </source>
</evidence>
<dbReference type="GO" id="GO:0103075">
    <property type="term" value="F:indole-3-pyruvate monooxygenase activity"/>
    <property type="evidence" value="ECO:0007669"/>
    <property type="project" value="UniProtKB-EC"/>
</dbReference>
<comment type="similarity">
    <text evidence="3 10">Belongs to the FMO family.</text>
</comment>
<dbReference type="GO" id="GO:0050660">
    <property type="term" value="F:flavin adenine dinucleotide binding"/>
    <property type="evidence" value="ECO:0007669"/>
    <property type="project" value="InterPro"/>
</dbReference>
<dbReference type="InterPro" id="IPR020946">
    <property type="entry name" value="Flavin_mOase-like"/>
</dbReference>
<evidence type="ECO:0000256" key="2">
    <source>
        <dbReference type="ARBA" id="ARBA00004814"/>
    </source>
</evidence>
<evidence type="ECO:0000256" key="8">
    <source>
        <dbReference type="ARBA" id="ARBA00023070"/>
    </source>
</evidence>
<dbReference type="SUPFAM" id="SSF51905">
    <property type="entry name" value="FAD/NAD(P)-binding domain"/>
    <property type="match status" value="2"/>
</dbReference>
<keyword evidence="7 10" id="KW-0560">Oxidoreductase</keyword>
<dbReference type="InterPro" id="IPR036188">
    <property type="entry name" value="FAD/NAD-bd_sf"/>
</dbReference>
<keyword evidence="6" id="KW-0521">NADP</keyword>
<evidence type="ECO:0000256" key="7">
    <source>
        <dbReference type="ARBA" id="ARBA00023002"/>
    </source>
</evidence>
<organism evidence="11 12">
    <name type="scientific">Ziziphus jujuba</name>
    <name type="common">Chinese jujube</name>
    <name type="synonym">Ziziphus sativa</name>
    <dbReference type="NCBI Taxonomy" id="326968"/>
    <lineage>
        <taxon>Eukaryota</taxon>
        <taxon>Viridiplantae</taxon>
        <taxon>Streptophyta</taxon>
        <taxon>Embryophyta</taxon>
        <taxon>Tracheophyta</taxon>
        <taxon>Spermatophyta</taxon>
        <taxon>Magnoliopsida</taxon>
        <taxon>eudicotyledons</taxon>
        <taxon>Gunneridae</taxon>
        <taxon>Pentapetalae</taxon>
        <taxon>rosids</taxon>
        <taxon>fabids</taxon>
        <taxon>Rosales</taxon>
        <taxon>Rhamnaceae</taxon>
        <taxon>Paliureae</taxon>
        <taxon>Ziziphus</taxon>
    </lineage>
</organism>
<dbReference type="PRINTS" id="PR00368">
    <property type="entry name" value="FADPNR"/>
</dbReference>
<dbReference type="InterPro" id="IPR050982">
    <property type="entry name" value="Auxin_biosynth/cation_transpt"/>
</dbReference>
<dbReference type="InParanoid" id="A0A6P4A927"/>
<sequence length="385" mass="42551">MEGILVAIVGAGPSGLATSACLNTMSIPNIVLEQEDCCASLWKKRAYDRLKLHLAKQYCSLPHLPHRPSTPKFMSKDTFVAYIDDYAEKFNVKPRYNRMVVSSYYDKTEKKWRIEAKNTVTGEIELYVAKFLVVATGENSKPFIPEIRGLESFKGDIVHASEYKSGLVYGGKRVLVVGCGNSGMEISRDLSDFGAQTSILIRSPFHVLTREMVFLGMKLLNYLPVNVVDNILLLNAKLVFGSLTKRGIHRPAQGPFAFKAATGKTPVIDRGAIEKIQAGEIEVLPEIVNINGSYVEFKNGVVKIFDAIVFATGYRSVAYNWLKEYYYVLNDNGKPIKKPPKNWKGENGLYCVGLTGMGLPGVSADATAIAADIKQIIKADKSLLH</sequence>
<dbReference type="Pfam" id="PF00743">
    <property type="entry name" value="FMO-like"/>
    <property type="match status" value="1"/>
</dbReference>
<evidence type="ECO:0000256" key="3">
    <source>
        <dbReference type="ARBA" id="ARBA00009183"/>
    </source>
</evidence>
<dbReference type="InterPro" id="IPR000960">
    <property type="entry name" value="Flavin_mOase"/>
</dbReference>
<keyword evidence="8" id="KW-0073">Auxin biosynthesis</keyword>
<accession>A0A6P4A927</accession>